<accession>X1LPD1</accession>
<feature type="domain" description="Phage replisome organiser N-terminal" evidence="2">
    <location>
        <begin position="34"/>
        <end position="118"/>
    </location>
</feature>
<sequence>MPRTGGRRTWIKLYPIDCLEGSIRYQLEADERGVWYDLLNLSAICSTPGTISDKDARPYPHSFIANRLNITVELLERTLSKCIEEGRISENDTGIHITNWSAYQSEYERQKPYREKKKGEREPIDARAA</sequence>
<protein>
    <recommendedName>
        <fullName evidence="2">Phage replisome organiser N-terminal domain-containing protein</fullName>
    </recommendedName>
</protein>
<feature type="region of interest" description="Disordered" evidence="1">
    <location>
        <begin position="106"/>
        <end position="129"/>
    </location>
</feature>
<dbReference type="InterPro" id="IPR036390">
    <property type="entry name" value="WH_DNA-bd_sf"/>
</dbReference>
<proteinExistence type="predicted"/>
<dbReference type="Pfam" id="PF09681">
    <property type="entry name" value="Phage_rep_org_N"/>
    <property type="match status" value="1"/>
</dbReference>
<dbReference type="InterPro" id="IPR010056">
    <property type="entry name" value="Phage_rep_org__N"/>
</dbReference>
<evidence type="ECO:0000256" key="1">
    <source>
        <dbReference type="SAM" id="MobiDB-lite"/>
    </source>
</evidence>
<evidence type="ECO:0000259" key="2">
    <source>
        <dbReference type="Pfam" id="PF09681"/>
    </source>
</evidence>
<comment type="caution">
    <text evidence="3">The sequence shown here is derived from an EMBL/GenBank/DDBJ whole genome shotgun (WGS) entry which is preliminary data.</text>
</comment>
<name>X1LPD1_9ZZZZ</name>
<dbReference type="EMBL" id="BARV01018580">
    <property type="protein sequence ID" value="GAI21217.1"/>
    <property type="molecule type" value="Genomic_DNA"/>
</dbReference>
<evidence type="ECO:0000313" key="3">
    <source>
        <dbReference type="EMBL" id="GAI21217.1"/>
    </source>
</evidence>
<feature type="non-terminal residue" evidence="3">
    <location>
        <position position="129"/>
    </location>
</feature>
<reference evidence="3" key="1">
    <citation type="journal article" date="2014" name="Front. Microbiol.">
        <title>High frequency of phylogenetically diverse reductive dehalogenase-homologous genes in deep subseafloor sedimentary metagenomes.</title>
        <authorList>
            <person name="Kawai M."/>
            <person name="Futagami T."/>
            <person name="Toyoda A."/>
            <person name="Takaki Y."/>
            <person name="Nishi S."/>
            <person name="Hori S."/>
            <person name="Arai W."/>
            <person name="Tsubouchi T."/>
            <person name="Morono Y."/>
            <person name="Uchiyama I."/>
            <person name="Ito T."/>
            <person name="Fujiyama A."/>
            <person name="Inagaki F."/>
            <person name="Takami H."/>
        </authorList>
    </citation>
    <scope>NUCLEOTIDE SEQUENCE</scope>
    <source>
        <strain evidence="3">Expedition CK06-06</strain>
    </source>
</reference>
<dbReference type="AlphaFoldDB" id="X1LPD1"/>
<gene>
    <name evidence="3" type="ORF">S06H3_31384</name>
</gene>
<organism evidence="3">
    <name type="scientific">marine sediment metagenome</name>
    <dbReference type="NCBI Taxonomy" id="412755"/>
    <lineage>
        <taxon>unclassified sequences</taxon>
        <taxon>metagenomes</taxon>
        <taxon>ecological metagenomes</taxon>
    </lineage>
</organism>
<dbReference type="SUPFAM" id="SSF46785">
    <property type="entry name" value="Winged helix' DNA-binding domain"/>
    <property type="match status" value="1"/>
</dbReference>